<keyword evidence="3" id="KW-1185">Reference proteome</keyword>
<dbReference type="Proteomes" id="UP000015105">
    <property type="component" value="Chromosome 1D"/>
</dbReference>
<organism evidence="2 3">
    <name type="scientific">Aegilops tauschii subsp. strangulata</name>
    <name type="common">Goatgrass</name>
    <dbReference type="NCBI Taxonomy" id="200361"/>
    <lineage>
        <taxon>Eukaryota</taxon>
        <taxon>Viridiplantae</taxon>
        <taxon>Streptophyta</taxon>
        <taxon>Embryophyta</taxon>
        <taxon>Tracheophyta</taxon>
        <taxon>Spermatophyta</taxon>
        <taxon>Magnoliopsida</taxon>
        <taxon>Liliopsida</taxon>
        <taxon>Poales</taxon>
        <taxon>Poaceae</taxon>
        <taxon>BOP clade</taxon>
        <taxon>Pooideae</taxon>
        <taxon>Triticodae</taxon>
        <taxon>Triticeae</taxon>
        <taxon>Triticinae</taxon>
        <taxon>Aegilops</taxon>
    </lineage>
</organism>
<evidence type="ECO:0000256" key="1">
    <source>
        <dbReference type="SAM" id="SignalP"/>
    </source>
</evidence>
<reference evidence="3" key="2">
    <citation type="journal article" date="2017" name="Nat. Plants">
        <title>The Aegilops tauschii genome reveals multiple impacts of transposons.</title>
        <authorList>
            <person name="Zhao G."/>
            <person name="Zou C."/>
            <person name="Li K."/>
            <person name="Wang K."/>
            <person name="Li T."/>
            <person name="Gao L."/>
            <person name="Zhang X."/>
            <person name="Wang H."/>
            <person name="Yang Z."/>
            <person name="Liu X."/>
            <person name="Jiang W."/>
            <person name="Mao L."/>
            <person name="Kong X."/>
            <person name="Jiao Y."/>
            <person name="Jia J."/>
        </authorList>
    </citation>
    <scope>NUCLEOTIDE SEQUENCE [LARGE SCALE GENOMIC DNA]</scope>
    <source>
        <strain evidence="3">cv. AL8/78</strain>
    </source>
</reference>
<evidence type="ECO:0000313" key="2">
    <source>
        <dbReference type="EnsemblPlants" id="AET1Gv20564900.1"/>
    </source>
</evidence>
<dbReference type="AlphaFoldDB" id="A0A452YXZ1"/>
<name>A0A452YXZ1_AEGTS</name>
<keyword evidence="1" id="KW-0732">Signal</keyword>
<proteinExistence type="predicted"/>
<dbReference type="Gramene" id="AET1Gv20564900.1">
    <property type="protein sequence ID" value="AET1Gv20564900.1"/>
    <property type="gene ID" value="AET1Gv20564900"/>
</dbReference>
<reference evidence="3" key="1">
    <citation type="journal article" date="2014" name="Science">
        <title>Ancient hybridizations among the ancestral genomes of bread wheat.</title>
        <authorList>
            <consortium name="International Wheat Genome Sequencing Consortium,"/>
            <person name="Marcussen T."/>
            <person name="Sandve S.R."/>
            <person name="Heier L."/>
            <person name="Spannagl M."/>
            <person name="Pfeifer M."/>
            <person name="Jakobsen K.S."/>
            <person name="Wulff B.B."/>
            <person name="Steuernagel B."/>
            <person name="Mayer K.F."/>
            <person name="Olsen O.A."/>
        </authorList>
    </citation>
    <scope>NUCLEOTIDE SEQUENCE [LARGE SCALE GENOMIC DNA]</scope>
    <source>
        <strain evidence="3">cv. AL8/78</strain>
    </source>
</reference>
<protein>
    <submittedName>
        <fullName evidence="2">Uncharacterized protein</fullName>
    </submittedName>
</protein>
<accession>A0A452YXZ1</accession>
<reference evidence="2" key="3">
    <citation type="journal article" date="2017" name="Nature">
        <title>Genome sequence of the progenitor of the wheat D genome Aegilops tauschii.</title>
        <authorList>
            <person name="Luo M.C."/>
            <person name="Gu Y.Q."/>
            <person name="Puiu D."/>
            <person name="Wang H."/>
            <person name="Twardziok S.O."/>
            <person name="Deal K.R."/>
            <person name="Huo N."/>
            <person name="Zhu T."/>
            <person name="Wang L."/>
            <person name="Wang Y."/>
            <person name="McGuire P.E."/>
            <person name="Liu S."/>
            <person name="Long H."/>
            <person name="Ramasamy R.K."/>
            <person name="Rodriguez J.C."/>
            <person name="Van S.L."/>
            <person name="Yuan L."/>
            <person name="Wang Z."/>
            <person name="Xia Z."/>
            <person name="Xiao L."/>
            <person name="Anderson O.D."/>
            <person name="Ouyang S."/>
            <person name="Liang Y."/>
            <person name="Zimin A.V."/>
            <person name="Pertea G."/>
            <person name="Qi P."/>
            <person name="Bennetzen J.L."/>
            <person name="Dai X."/>
            <person name="Dawson M.W."/>
            <person name="Muller H.G."/>
            <person name="Kugler K."/>
            <person name="Rivarola-Duarte L."/>
            <person name="Spannagl M."/>
            <person name="Mayer K.F.X."/>
            <person name="Lu F.H."/>
            <person name="Bevan M.W."/>
            <person name="Leroy P."/>
            <person name="Li P."/>
            <person name="You F.M."/>
            <person name="Sun Q."/>
            <person name="Liu Z."/>
            <person name="Lyons E."/>
            <person name="Wicker T."/>
            <person name="Salzberg S.L."/>
            <person name="Devos K.M."/>
            <person name="Dvorak J."/>
        </authorList>
    </citation>
    <scope>NUCLEOTIDE SEQUENCE [LARGE SCALE GENOMIC DNA]</scope>
    <source>
        <strain evidence="2">cv. AL8/78</strain>
    </source>
</reference>
<reference evidence="2" key="5">
    <citation type="journal article" date="2021" name="G3 (Bethesda)">
        <title>Aegilops tauschii genome assembly Aet v5.0 features greater sequence contiguity and improved annotation.</title>
        <authorList>
            <person name="Wang L."/>
            <person name="Zhu T."/>
            <person name="Rodriguez J.C."/>
            <person name="Deal K.R."/>
            <person name="Dubcovsky J."/>
            <person name="McGuire P.E."/>
            <person name="Lux T."/>
            <person name="Spannagl M."/>
            <person name="Mayer K.F.X."/>
            <person name="Baldrich P."/>
            <person name="Meyers B.C."/>
            <person name="Huo N."/>
            <person name="Gu Y.Q."/>
            <person name="Zhou H."/>
            <person name="Devos K.M."/>
            <person name="Bennetzen J.L."/>
            <person name="Unver T."/>
            <person name="Budak H."/>
            <person name="Gulick P.J."/>
            <person name="Galiba G."/>
            <person name="Kalapos B."/>
            <person name="Nelson D.R."/>
            <person name="Li P."/>
            <person name="You F.M."/>
            <person name="Luo M.C."/>
            <person name="Dvorak J."/>
        </authorList>
    </citation>
    <scope>NUCLEOTIDE SEQUENCE [LARGE SCALE GENOMIC DNA]</scope>
    <source>
        <strain evidence="2">cv. AL8/78</strain>
    </source>
</reference>
<reference evidence="2" key="4">
    <citation type="submission" date="2019-03" db="UniProtKB">
        <authorList>
            <consortium name="EnsemblPlants"/>
        </authorList>
    </citation>
    <scope>IDENTIFICATION</scope>
</reference>
<evidence type="ECO:0000313" key="3">
    <source>
        <dbReference type="Proteomes" id="UP000015105"/>
    </source>
</evidence>
<feature type="signal peptide" evidence="1">
    <location>
        <begin position="1"/>
        <end position="31"/>
    </location>
</feature>
<sequence length="205" mass="21673">MPMWIAPPPWASSGRWLTAVVFMVVLNGGQSLPSSASSATPPISSPGSLFWRCSASSPASMVAVVVELKQGKDGGPDRVCAHPRWLLVNGYGAGHGAWLPAVSSMPSDLLAEGRPYFFLPAMEPIGRQCFFNMESAARCRGGFATPSGVVPGGGKVAFVMKVLGTRSRFSFGCGGPLCKMQGPVCYLGLVRGPFAYCCVPPLFYY</sequence>
<feature type="chain" id="PRO_5018998557" evidence="1">
    <location>
        <begin position="32"/>
        <end position="205"/>
    </location>
</feature>
<dbReference type="EnsemblPlants" id="AET1Gv20564900.1">
    <property type="protein sequence ID" value="AET1Gv20564900.1"/>
    <property type="gene ID" value="AET1Gv20564900"/>
</dbReference>